<dbReference type="GO" id="GO:0046061">
    <property type="term" value="P:dATP catabolic process"/>
    <property type="evidence" value="ECO:0007669"/>
    <property type="project" value="TreeGrafter"/>
</dbReference>
<accession>A0A246K4H3</accession>
<evidence type="ECO:0000259" key="1">
    <source>
        <dbReference type="Pfam" id="PF03819"/>
    </source>
</evidence>
<dbReference type="GO" id="GO:0006203">
    <property type="term" value="P:dGTP catabolic process"/>
    <property type="evidence" value="ECO:0007669"/>
    <property type="project" value="TreeGrafter"/>
</dbReference>
<comment type="caution">
    <text evidence="2">The sequence shown here is derived from an EMBL/GenBank/DDBJ whole genome shotgun (WGS) entry which is preliminary data.</text>
</comment>
<protein>
    <submittedName>
        <fullName evidence="2">Nucleoside triphosphate pyrophosphohydrolase</fullName>
    </submittedName>
</protein>
<dbReference type="GO" id="GO:0046052">
    <property type="term" value="P:UTP catabolic process"/>
    <property type="evidence" value="ECO:0007669"/>
    <property type="project" value="TreeGrafter"/>
</dbReference>
<feature type="domain" description="NTP pyrophosphohydrolase MazG-like" evidence="1">
    <location>
        <begin position="33"/>
        <end position="106"/>
    </location>
</feature>
<dbReference type="EMBL" id="NISJ01000001">
    <property type="protein sequence ID" value="OWR00886.1"/>
    <property type="molecule type" value="Genomic_DNA"/>
</dbReference>
<keyword evidence="2" id="KW-0378">Hydrolase</keyword>
<dbReference type="NCBIfam" id="NF007113">
    <property type="entry name" value="PRK09562.1"/>
    <property type="match status" value="1"/>
</dbReference>
<proteinExistence type="predicted"/>
<dbReference type="InterPro" id="IPR004518">
    <property type="entry name" value="MazG-like_dom"/>
</dbReference>
<dbReference type="InterPro" id="IPR048011">
    <property type="entry name" value="NTP-PPase_MazG-like_C"/>
</dbReference>
<dbReference type="OrthoDB" id="9808939at2"/>
<dbReference type="CDD" id="cd11528">
    <property type="entry name" value="NTP-PPase_MazG_Nterm"/>
    <property type="match status" value="1"/>
</dbReference>
<dbReference type="PANTHER" id="PTHR30522">
    <property type="entry name" value="NUCLEOSIDE TRIPHOSPHATE PYROPHOSPHOHYDROLASE"/>
    <property type="match status" value="1"/>
</dbReference>
<dbReference type="InterPro" id="IPR011551">
    <property type="entry name" value="NTP_PyrPHydrolase_MazG"/>
</dbReference>
<evidence type="ECO:0000313" key="3">
    <source>
        <dbReference type="Proteomes" id="UP000197097"/>
    </source>
</evidence>
<gene>
    <name evidence="2" type="ORF">CDQ91_00090</name>
</gene>
<name>A0A246K4H3_9SPHN</name>
<dbReference type="GO" id="GO:0046081">
    <property type="term" value="P:dUTP catabolic process"/>
    <property type="evidence" value="ECO:0007669"/>
    <property type="project" value="TreeGrafter"/>
</dbReference>
<dbReference type="GO" id="GO:0047429">
    <property type="term" value="F:nucleoside triphosphate diphosphatase activity"/>
    <property type="evidence" value="ECO:0007669"/>
    <property type="project" value="InterPro"/>
</dbReference>
<dbReference type="SUPFAM" id="SSF101386">
    <property type="entry name" value="all-alpha NTP pyrophosphatases"/>
    <property type="match status" value="2"/>
</dbReference>
<dbReference type="RefSeq" id="WP_088470691.1">
    <property type="nucleotide sequence ID" value="NZ_NISJ01000001.1"/>
</dbReference>
<organism evidence="2 3">
    <name type="scientific">Sphingopyxis witflariensis</name>
    <dbReference type="NCBI Taxonomy" id="173675"/>
    <lineage>
        <taxon>Bacteria</taxon>
        <taxon>Pseudomonadati</taxon>
        <taxon>Pseudomonadota</taxon>
        <taxon>Alphaproteobacteria</taxon>
        <taxon>Sphingomonadales</taxon>
        <taxon>Sphingomonadaceae</taxon>
        <taxon>Sphingopyxis</taxon>
    </lineage>
</organism>
<dbReference type="PANTHER" id="PTHR30522:SF0">
    <property type="entry name" value="NUCLEOSIDE TRIPHOSPHATE PYROPHOSPHOHYDROLASE"/>
    <property type="match status" value="1"/>
</dbReference>
<dbReference type="NCBIfam" id="TIGR00444">
    <property type="entry name" value="mazG"/>
    <property type="match status" value="1"/>
</dbReference>
<keyword evidence="3" id="KW-1185">Reference proteome</keyword>
<dbReference type="Proteomes" id="UP000197097">
    <property type="component" value="Unassembled WGS sequence"/>
</dbReference>
<dbReference type="CDD" id="cd11529">
    <property type="entry name" value="NTP-PPase_MazG_Cterm"/>
    <property type="match status" value="1"/>
</dbReference>
<feature type="domain" description="NTP pyrophosphohydrolase MazG-like" evidence="1">
    <location>
        <begin position="173"/>
        <end position="224"/>
    </location>
</feature>
<dbReference type="Pfam" id="PF03819">
    <property type="entry name" value="MazG"/>
    <property type="match status" value="2"/>
</dbReference>
<dbReference type="InterPro" id="IPR048015">
    <property type="entry name" value="NTP-PPase_MazG-like_N"/>
</dbReference>
<dbReference type="GO" id="GO:0046076">
    <property type="term" value="P:dTTP catabolic process"/>
    <property type="evidence" value="ECO:0007669"/>
    <property type="project" value="TreeGrafter"/>
</dbReference>
<sequence length="257" mass="28125">MSNGVPQSPIDRLRAIMRQLRNPDGGCEWDLAQNFETIAPYTIEEAYEVADAIASGQPDAICDELGDLLLQVVFHSQIATDHGLFGFDDVATAISDKMERRHPHIFGEAKTNDVRVQWEQIKAAERDVDGPASALAGVALSLPALLRAQKLQSRAARVGFDWPDVEGPRGKIVEELAEVEAAANEQERTEEIGDLLFAVVNYARHLGVDAEGALRAASDKFARRFQSIEDRVGGNLTGLSLDALEAHWQAVKASERN</sequence>
<dbReference type="AlphaFoldDB" id="A0A246K4H3"/>
<dbReference type="FunFam" id="1.10.287.1080:FF:000001">
    <property type="entry name" value="Nucleoside triphosphate pyrophosphohydrolase"/>
    <property type="match status" value="1"/>
</dbReference>
<reference evidence="2 3" key="1">
    <citation type="journal article" date="2002" name="Int. J. Syst. Evol. Microbiol.">
        <title>Sphingopyxis witflariensis sp. nov., isolated from activated sludge.</title>
        <authorList>
            <person name="Kampfer P."/>
            <person name="Witzenberger R."/>
            <person name="Denner E.B."/>
            <person name="Busse H.J."/>
            <person name="Neef A."/>
        </authorList>
    </citation>
    <scope>NUCLEOTIDE SEQUENCE [LARGE SCALE GENOMIC DNA]</scope>
    <source>
        <strain evidence="2 3">DSM 14551</strain>
    </source>
</reference>
<dbReference type="GO" id="GO:0046047">
    <property type="term" value="P:TTP catabolic process"/>
    <property type="evidence" value="ECO:0007669"/>
    <property type="project" value="TreeGrafter"/>
</dbReference>
<dbReference type="GO" id="GO:0006950">
    <property type="term" value="P:response to stress"/>
    <property type="evidence" value="ECO:0007669"/>
    <property type="project" value="UniProtKB-ARBA"/>
</dbReference>
<dbReference type="Gene3D" id="1.10.287.1080">
    <property type="entry name" value="MazG-like"/>
    <property type="match status" value="2"/>
</dbReference>
<evidence type="ECO:0000313" key="2">
    <source>
        <dbReference type="EMBL" id="OWR00886.1"/>
    </source>
</evidence>